<dbReference type="Gene3D" id="3.40.50.720">
    <property type="entry name" value="NAD(P)-binding Rossmann-like Domain"/>
    <property type="match status" value="1"/>
</dbReference>
<dbReference type="Proteomes" id="UP001162880">
    <property type="component" value="Unassembled WGS sequence"/>
</dbReference>
<dbReference type="PANTHER" id="PTHR43639:SF1">
    <property type="entry name" value="SHORT-CHAIN DEHYDROGENASE_REDUCTASE FAMILY PROTEIN"/>
    <property type="match status" value="1"/>
</dbReference>
<proteinExistence type="inferred from homology"/>
<reference evidence="3" key="1">
    <citation type="submission" date="2022-03" db="EMBL/GenBank/DDBJ databases">
        <title>Identification of a novel bacterium isolated from mangrove sediments.</title>
        <authorList>
            <person name="Pan X."/>
        </authorList>
    </citation>
    <scope>NUCLEOTIDE SEQUENCE</scope>
    <source>
        <strain evidence="3">B2580</strain>
    </source>
</reference>
<keyword evidence="2" id="KW-0560">Oxidoreductase</keyword>
<gene>
    <name evidence="3" type="ORF">MTR64_20805</name>
</gene>
<dbReference type="PRINTS" id="PR00081">
    <property type="entry name" value="GDHRDH"/>
</dbReference>
<dbReference type="PROSITE" id="PS00061">
    <property type="entry name" value="ADH_SHORT"/>
    <property type="match status" value="1"/>
</dbReference>
<protein>
    <submittedName>
        <fullName evidence="3">SDR family oxidoreductase</fullName>
    </submittedName>
</protein>
<dbReference type="Pfam" id="PF13561">
    <property type="entry name" value="adh_short_C2"/>
    <property type="match status" value="1"/>
</dbReference>
<sequence>MNGQRLHGKVALITGAGQGVGLGIAQAFCAQGAAVVITGRDAERLASAVEVIEARGGSVAACPGDAAKRENAKAAVALAIERFGGLDILVNNAQARRSGVPFEEITEADMDLALGSGPVATLLHMQEAFPHLKARGGGSIINFGSKMGMQPIPGIGSYAAAKEAIRALTRSAAREWGKHAIRVNTLTPASLGDSGKAYFKDRPDEFEKLCRDVALGHFGDAETEIGAVALFLACDDSRYVTGQTLNADGGQLML</sequence>
<evidence type="ECO:0000256" key="2">
    <source>
        <dbReference type="ARBA" id="ARBA00023002"/>
    </source>
</evidence>
<evidence type="ECO:0000313" key="3">
    <source>
        <dbReference type="EMBL" id="MCJ2181012.1"/>
    </source>
</evidence>
<dbReference type="PANTHER" id="PTHR43639">
    <property type="entry name" value="OXIDOREDUCTASE, SHORT-CHAIN DEHYDROGENASE/REDUCTASE FAMILY (AFU_ORTHOLOGUE AFUA_5G02870)"/>
    <property type="match status" value="1"/>
</dbReference>
<dbReference type="InterPro" id="IPR002347">
    <property type="entry name" value="SDR_fam"/>
</dbReference>
<dbReference type="PRINTS" id="PR00080">
    <property type="entry name" value="SDRFAMILY"/>
</dbReference>
<name>A0ABT0B7F7_9SPHN</name>
<evidence type="ECO:0000313" key="4">
    <source>
        <dbReference type="Proteomes" id="UP001162880"/>
    </source>
</evidence>
<keyword evidence="4" id="KW-1185">Reference proteome</keyword>
<comment type="caution">
    <text evidence="3">The sequence shown here is derived from an EMBL/GenBank/DDBJ whole genome shotgun (WGS) entry which is preliminary data.</text>
</comment>
<dbReference type="CDD" id="cd05233">
    <property type="entry name" value="SDR_c"/>
    <property type="match status" value="1"/>
</dbReference>
<dbReference type="RefSeq" id="WP_243996459.1">
    <property type="nucleotide sequence ID" value="NZ_JALHLE010000053.1"/>
</dbReference>
<comment type="similarity">
    <text evidence="1">Belongs to the short-chain dehydrogenases/reductases (SDR) family.</text>
</comment>
<dbReference type="EMBL" id="JALHLE010000053">
    <property type="protein sequence ID" value="MCJ2181012.1"/>
    <property type="molecule type" value="Genomic_DNA"/>
</dbReference>
<accession>A0ABT0B7F7</accession>
<dbReference type="InterPro" id="IPR020904">
    <property type="entry name" value="Sc_DH/Rdtase_CS"/>
</dbReference>
<organism evidence="3 4">
    <name type="scientific">Novosphingobium album</name>
    <name type="common">ex Hu et al. 2023</name>
    <dbReference type="NCBI Taxonomy" id="2930093"/>
    <lineage>
        <taxon>Bacteria</taxon>
        <taxon>Pseudomonadati</taxon>
        <taxon>Pseudomonadota</taxon>
        <taxon>Alphaproteobacteria</taxon>
        <taxon>Sphingomonadales</taxon>
        <taxon>Sphingomonadaceae</taxon>
        <taxon>Novosphingobium</taxon>
    </lineage>
</organism>
<evidence type="ECO:0000256" key="1">
    <source>
        <dbReference type="ARBA" id="ARBA00006484"/>
    </source>
</evidence>
<dbReference type="SUPFAM" id="SSF51735">
    <property type="entry name" value="NAD(P)-binding Rossmann-fold domains"/>
    <property type="match status" value="1"/>
</dbReference>
<dbReference type="InterPro" id="IPR036291">
    <property type="entry name" value="NAD(P)-bd_dom_sf"/>
</dbReference>